<dbReference type="Proteomes" id="UP001215280">
    <property type="component" value="Unassembled WGS sequence"/>
</dbReference>
<dbReference type="InterPro" id="IPR024752">
    <property type="entry name" value="Myb/SANT-like_dom"/>
</dbReference>
<evidence type="ECO:0000313" key="2">
    <source>
        <dbReference type="EMBL" id="KAJ7719693.1"/>
    </source>
</evidence>
<protein>
    <recommendedName>
        <fullName evidence="1">Myb/SANT-like domain-containing protein</fullName>
    </recommendedName>
</protein>
<evidence type="ECO:0000313" key="3">
    <source>
        <dbReference type="Proteomes" id="UP001215280"/>
    </source>
</evidence>
<organism evidence="2 3">
    <name type="scientific">Mycena maculata</name>
    <dbReference type="NCBI Taxonomy" id="230809"/>
    <lineage>
        <taxon>Eukaryota</taxon>
        <taxon>Fungi</taxon>
        <taxon>Dikarya</taxon>
        <taxon>Basidiomycota</taxon>
        <taxon>Agaricomycotina</taxon>
        <taxon>Agaricomycetes</taxon>
        <taxon>Agaricomycetidae</taxon>
        <taxon>Agaricales</taxon>
        <taxon>Marasmiineae</taxon>
        <taxon>Mycenaceae</taxon>
        <taxon>Mycena</taxon>
    </lineage>
</organism>
<comment type="caution">
    <text evidence="2">The sequence shown here is derived from an EMBL/GenBank/DDBJ whole genome shotgun (WGS) entry which is preliminary data.</text>
</comment>
<dbReference type="EMBL" id="JARJLG010000288">
    <property type="protein sequence ID" value="KAJ7719693.1"/>
    <property type="molecule type" value="Genomic_DNA"/>
</dbReference>
<dbReference type="PANTHER" id="PTHR46929:SF3">
    <property type="entry name" value="MYB_SANT-LIKE DOMAIN-CONTAINING PROTEIN"/>
    <property type="match status" value="1"/>
</dbReference>
<sequence length="134" mass="14986">SAIWTTPETKKLVDFLVDQVSRAGDGGNFPTAVWNEAAALLAPMLKDGGPKTAKVCRNKYTQLRGLFKVVREIKKVSGWHWDDNTGASITADTKSSWDDYVRVHPNAKPFRNKGWPYYSQLEELVPPETSGIHI</sequence>
<dbReference type="Pfam" id="PF12776">
    <property type="entry name" value="Myb_DNA-bind_3"/>
    <property type="match status" value="1"/>
</dbReference>
<dbReference type="AlphaFoldDB" id="A0AAD7MIY8"/>
<feature type="non-terminal residue" evidence="2">
    <location>
        <position position="1"/>
    </location>
</feature>
<dbReference type="PANTHER" id="PTHR46929">
    <property type="entry name" value="EXPRESSED PROTEIN"/>
    <property type="match status" value="1"/>
</dbReference>
<evidence type="ECO:0000259" key="1">
    <source>
        <dbReference type="Pfam" id="PF12776"/>
    </source>
</evidence>
<feature type="domain" description="Myb/SANT-like" evidence="1">
    <location>
        <begin position="4"/>
        <end position="100"/>
    </location>
</feature>
<gene>
    <name evidence="2" type="ORF">DFH07DRAFT_715431</name>
</gene>
<keyword evidence="3" id="KW-1185">Reference proteome</keyword>
<name>A0AAD7MIY8_9AGAR</name>
<feature type="non-terminal residue" evidence="2">
    <location>
        <position position="134"/>
    </location>
</feature>
<reference evidence="2" key="1">
    <citation type="submission" date="2023-03" db="EMBL/GenBank/DDBJ databases">
        <title>Massive genome expansion in bonnet fungi (Mycena s.s.) driven by repeated elements and novel gene families across ecological guilds.</title>
        <authorList>
            <consortium name="Lawrence Berkeley National Laboratory"/>
            <person name="Harder C.B."/>
            <person name="Miyauchi S."/>
            <person name="Viragh M."/>
            <person name="Kuo A."/>
            <person name="Thoen E."/>
            <person name="Andreopoulos B."/>
            <person name="Lu D."/>
            <person name="Skrede I."/>
            <person name="Drula E."/>
            <person name="Henrissat B."/>
            <person name="Morin E."/>
            <person name="Kohler A."/>
            <person name="Barry K."/>
            <person name="LaButti K."/>
            <person name="Morin E."/>
            <person name="Salamov A."/>
            <person name="Lipzen A."/>
            <person name="Mereny Z."/>
            <person name="Hegedus B."/>
            <person name="Baldrian P."/>
            <person name="Stursova M."/>
            <person name="Weitz H."/>
            <person name="Taylor A."/>
            <person name="Grigoriev I.V."/>
            <person name="Nagy L.G."/>
            <person name="Martin F."/>
            <person name="Kauserud H."/>
        </authorList>
    </citation>
    <scope>NUCLEOTIDE SEQUENCE</scope>
    <source>
        <strain evidence="2">CBHHK188m</strain>
    </source>
</reference>
<proteinExistence type="predicted"/>
<accession>A0AAD7MIY8</accession>